<protein>
    <submittedName>
        <fullName evidence="1">Uncharacterized protein</fullName>
    </submittedName>
</protein>
<keyword evidence="2" id="KW-1185">Reference proteome</keyword>
<dbReference type="EMBL" id="KI658411">
    <property type="protein sequence ID" value="ETN82613.1"/>
    <property type="molecule type" value="Genomic_DNA"/>
</dbReference>
<evidence type="ECO:0000313" key="1">
    <source>
        <dbReference type="EMBL" id="ETN82613.1"/>
    </source>
</evidence>
<organism evidence="1 2">
    <name type="scientific">Necator americanus</name>
    <name type="common">Human hookworm</name>
    <dbReference type="NCBI Taxonomy" id="51031"/>
    <lineage>
        <taxon>Eukaryota</taxon>
        <taxon>Metazoa</taxon>
        <taxon>Ecdysozoa</taxon>
        <taxon>Nematoda</taxon>
        <taxon>Chromadorea</taxon>
        <taxon>Rhabditida</taxon>
        <taxon>Rhabditina</taxon>
        <taxon>Rhabditomorpha</taxon>
        <taxon>Strongyloidea</taxon>
        <taxon>Ancylostomatidae</taxon>
        <taxon>Bunostominae</taxon>
        <taxon>Necator</taxon>
    </lineage>
</organism>
<gene>
    <name evidence="1" type="ORF">NECAME_01898</name>
</gene>
<dbReference type="KEGG" id="nai:NECAME_01898"/>
<dbReference type="Proteomes" id="UP000053676">
    <property type="component" value="Unassembled WGS sequence"/>
</dbReference>
<evidence type="ECO:0000313" key="2">
    <source>
        <dbReference type="Proteomes" id="UP000053676"/>
    </source>
</evidence>
<sequence length="69" mass="7699">MRKHINVTVISIQSSFSPLKIVKTHPKDSEYIFDQIPIDDDTSSFAIAHPEKQCHGGLPVDRIVPSLSI</sequence>
<dbReference type="AlphaFoldDB" id="W2TLF4"/>
<name>W2TLF4_NECAM</name>
<proteinExistence type="predicted"/>
<accession>W2TLF4</accession>
<reference evidence="2" key="1">
    <citation type="journal article" date="2014" name="Nat. Genet.">
        <title>Genome of the human hookworm Necator americanus.</title>
        <authorList>
            <person name="Tang Y.T."/>
            <person name="Gao X."/>
            <person name="Rosa B.A."/>
            <person name="Abubucker S."/>
            <person name="Hallsworth-Pepin K."/>
            <person name="Martin J."/>
            <person name="Tyagi R."/>
            <person name="Heizer E."/>
            <person name="Zhang X."/>
            <person name="Bhonagiri-Palsikar V."/>
            <person name="Minx P."/>
            <person name="Warren W.C."/>
            <person name="Wang Q."/>
            <person name="Zhan B."/>
            <person name="Hotez P.J."/>
            <person name="Sternberg P.W."/>
            <person name="Dougall A."/>
            <person name="Gaze S.T."/>
            <person name="Mulvenna J."/>
            <person name="Sotillo J."/>
            <person name="Ranganathan S."/>
            <person name="Rabelo E.M."/>
            <person name="Wilson R.K."/>
            <person name="Felgner P.L."/>
            <person name="Bethony J."/>
            <person name="Hawdon J.M."/>
            <person name="Gasser R.B."/>
            <person name="Loukas A."/>
            <person name="Mitreva M."/>
        </authorList>
    </citation>
    <scope>NUCLEOTIDE SEQUENCE [LARGE SCALE GENOMIC DNA]</scope>
</reference>